<feature type="domain" description="Type II secretion system protein GspF" evidence="8">
    <location>
        <begin position="12"/>
        <end position="127"/>
    </location>
</feature>
<dbReference type="PANTHER" id="PTHR30012:SF0">
    <property type="entry name" value="TYPE II SECRETION SYSTEM PROTEIN F-RELATED"/>
    <property type="match status" value="1"/>
</dbReference>
<evidence type="ECO:0000256" key="5">
    <source>
        <dbReference type="ARBA" id="ARBA00022989"/>
    </source>
</evidence>
<feature type="transmembrane region" description="Helical" evidence="7">
    <location>
        <begin position="103"/>
        <end position="126"/>
    </location>
</feature>
<dbReference type="AlphaFoldDB" id="A0A6I8MB67"/>
<dbReference type="RefSeq" id="WP_156683449.1">
    <property type="nucleotide sequence ID" value="NZ_CABWIB010000001.1"/>
</dbReference>
<dbReference type="InterPro" id="IPR042094">
    <property type="entry name" value="T2SS_GspF_sf"/>
</dbReference>
<evidence type="ECO:0000256" key="2">
    <source>
        <dbReference type="ARBA" id="ARBA00005745"/>
    </source>
</evidence>
<keyword evidence="3" id="KW-1003">Cell membrane</keyword>
<dbReference type="InterPro" id="IPR018076">
    <property type="entry name" value="T2SS_GspF_dom"/>
</dbReference>
<keyword evidence="10" id="KW-1185">Reference proteome</keyword>
<comment type="similarity">
    <text evidence="2">Belongs to the GSP F family.</text>
</comment>
<dbReference type="PRINTS" id="PR00812">
    <property type="entry name" value="BCTERIALGSPF"/>
</dbReference>
<keyword evidence="5 7" id="KW-1133">Transmembrane helix</keyword>
<evidence type="ECO:0000259" key="8">
    <source>
        <dbReference type="Pfam" id="PF00482"/>
    </source>
</evidence>
<dbReference type="Pfam" id="PF00482">
    <property type="entry name" value="T2SSF"/>
    <property type="match status" value="2"/>
</dbReference>
<keyword evidence="4 7" id="KW-0812">Transmembrane</keyword>
<dbReference type="PANTHER" id="PTHR30012">
    <property type="entry name" value="GENERAL SECRETION PATHWAY PROTEIN"/>
    <property type="match status" value="1"/>
</dbReference>
<evidence type="ECO:0000256" key="6">
    <source>
        <dbReference type="ARBA" id="ARBA00023136"/>
    </source>
</evidence>
<reference evidence="9 10" key="1">
    <citation type="submission" date="2019-10" db="EMBL/GenBank/DDBJ databases">
        <authorList>
            <person name="Blom J."/>
        </authorList>
    </citation>
    <scope>NUCLEOTIDE SEQUENCE [LARGE SCALE GENOMIC DNA]</scope>
    <source>
        <strain evidence="9 10">ES3154-GLU</strain>
    </source>
</reference>
<accession>A0A6I8MB67</accession>
<evidence type="ECO:0000313" key="10">
    <source>
        <dbReference type="Proteomes" id="UP000419017"/>
    </source>
</evidence>
<evidence type="ECO:0000256" key="4">
    <source>
        <dbReference type="ARBA" id="ARBA00022692"/>
    </source>
</evidence>
<feature type="transmembrane region" description="Helical" evidence="7">
    <location>
        <begin position="146"/>
        <end position="176"/>
    </location>
</feature>
<feature type="domain" description="Type II secretion system protein GspF" evidence="8">
    <location>
        <begin position="203"/>
        <end position="321"/>
    </location>
</feature>
<dbReference type="InterPro" id="IPR003004">
    <property type="entry name" value="GspF/PilC"/>
</dbReference>
<organism evidence="9 10">
    <name type="scientific">Oceanivirga miroungae</name>
    <dbReference type="NCBI Taxonomy" id="1130046"/>
    <lineage>
        <taxon>Bacteria</taxon>
        <taxon>Fusobacteriati</taxon>
        <taxon>Fusobacteriota</taxon>
        <taxon>Fusobacteriia</taxon>
        <taxon>Fusobacteriales</taxon>
        <taxon>Leptotrichiaceae</taxon>
        <taxon>Oceanivirga</taxon>
    </lineage>
</organism>
<evidence type="ECO:0000256" key="1">
    <source>
        <dbReference type="ARBA" id="ARBA00004651"/>
    </source>
</evidence>
<dbReference type="GO" id="GO:0005886">
    <property type="term" value="C:plasma membrane"/>
    <property type="evidence" value="ECO:0007669"/>
    <property type="project" value="UniProtKB-SubCell"/>
</dbReference>
<dbReference type="EMBL" id="CABWIB010000001">
    <property type="protein sequence ID" value="VWL85454.1"/>
    <property type="molecule type" value="Genomic_DNA"/>
</dbReference>
<protein>
    <submittedName>
        <fullName evidence="9">Still frameshift type 4 fimbrial biogenesis protein PilC</fullName>
    </submittedName>
</protein>
<comment type="subcellular location">
    <subcellularLocation>
        <location evidence="1">Cell membrane</location>
        <topology evidence="1">Multi-pass membrane protein</topology>
    </subcellularLocation>
</comment>
<feature type="transmembrane region" description="Helical" evidence="7">
    <location>
        <begin position="298"/>
        <end position="323"/>
    </location>
</feature>
<dbReference type="Proteomes" id="UP000419017">
    <property type="component" value="Unassembled WGS sequence"/>
</dbReference>
<evidence type="ECO:0000256" key="3">
    <source>
        <dbReference type="ARBA" id="ARBA00022475"/>
    </source>
</evidence>
<proteinExistence type="inferred from homology"/>
<evidence type="ECO:0000256" key="7">
    <source>
        <dbReference type="SAM" id="Phobius"/>
    </source>
</evidence>
<name>A0A6I8MB67_9FUSO</name>
<sequence length="333" mass="38708">MLDDFKLRYEFVIRLYSLINEDIELIKALELISNINKRKVNKARLMLEKGYSIEKSFSYISKNKEFLSFFETAERTGDLKNALMILKEKYEFTKEFKSKIISLTIYPIIVVIISIIIINILLILVVPKFTDIYKDTNAKLPNMTKLIIFLSDNVFNIFIIFTLFLIIISISIVFLISKYPSFFDEIILKIKIVNLIQMTRLSKNISMLLNSNLSLVEALEISMPSNIFLKNKLRLVVRGIKKGESIYYSFKKAHIFDELFLTYIKISENTGNIKKAFLNISSIYEYETKNMINLYLKLFEPILIIIVAIFIGGITIAIMIPLLDISSFVMIDK</sequence>
<evidence type="ECO:0000313" key="9">
    <source>
        <dbReference type="EMBL" id="VWL85454.1"/>
    </source>
</evidence>
<keyword evidence="6 7" id="KW-0472">Membrane</keyword>
<gene>
    <name evidence="9" type="ORF">OMES3154_00739</name>
</gene>
<dbReference type="Gene3D" id="1.20.81.30">
    <property type="entry name" value="Type II secretion system (T2SS), domain F"/>
    <property type="match status" value="2"/>
</dbReference>